<feature type="region of interest" description="Disordered" evidence="1">
    <location>
        <begin position="57"/>
        <end position="78"/>
    </location>
</feature>
<name>A0A8X8B628_BRACI</name>
<reference evidence="2 3" key="1">
    <citation type="submission" date="2020-02" db="EMBL/GenBank/DDBJ databases">
        <authorList>
            <person name="Ma Q."/>
            <person name="Huang Y."/>
            <person name="Song X."/>
            <person name="Pei D."/>
        </authorList>
    </citation>
    <scope>NUCLEOTIDE SEQUENCE [LARGE SCALE GENOMIC DNA]</scope>
    <source>
        <strain evidence="2">Sxm20200214</strain>
        <tissue evidence="2">Leaf</tissue>
    </source>
</reference>
<proteinExistence type="predicted"/>
<accession>A0A8X8B628</accession>
<evidence type="ECO:0000313" key="2">
    <source>
        <dbReference type="EMBL" id="KAG2322717.1"/>
    </source>
</evidence>
<organism evidence="2 3">
    <name type="scientific">Brassica carinata</name>
    <name type="common">Ethiopian mustard</name>
    <name type="synonym">Abyssinian cabbage</name>
    <dbReference type="NCBI Taxonomy" id="52824"/>
    <lineage>
        <taxon>Eukaryota</taxon>
        <taxon>Viridiplantae</taxon>
        <taxon>Streptophyta</taxon>
        <taxon>Embryophyta</taxon>
        <taxon>Tracheophyta</taxon>
        <taxon>Spermatophyta</taxon>
        <taxon>Magnoliopsida</taxon>
        <taxon>eudicotyledons</taxon>
        <taxon>Gunneridae</taxon>
        <taxon>Pentapetalae</taxon>
        <taxon>rosids</taxon>
        <taxon>malvids</taxon>
        <taxon>Brassicales</taxon>
        <taxon>Brassicaceae</taxon>
        <taxon>Brassiceae</taxon>
        <taxon>Brassica</taxon>
    </lineage>
</organism>
<dbReference type="AlphaFoldDB" id="A0A8X8B628"/>
<comment type="caution">
    <text evidence="2">The sequence shown here is derived from an EMBL/GenBank/DDBJ whole genome shotgun (WGS) entry which is preliminary data.</text>
</comment>
<gene>
    <name evidence="2" type="ORF">Bca52824_015930</name>
</gene>
<keyword evidence="3" id="KW-1185">Reference proteome</keyword>
<sequence>MRDWVQGSLPHTDRHRALSTLGEGGVSAGKSSTLAFLHSTVSEARSNLGVFNLVQQSGVPPRRGGEGDGKLQQQKQKGSINWETAMTTPPVIQESCGGQTGVYLFQEQRNTLKANKLRAENHRQLSSYETAYRIVSIGLGLLRGGGRRPSTKAISAKGSVSNQQDVGFQHLRDAGTVIKPLRSAVQARYVAVFAQQEANRVVAKRAAGKLKQLYQTGKQATSRMADNLSDFPTSPTRLLLNICSTQFVGYGFCAARCNSDFFLWIKDKTRVFTKPRSYSRVELGKVVSTCVLVIIVFDGLDGSFFDEIRTVEN</sequence>
<dbReference type="EMBL" id="JAAMPC010000003">
    <property type="protein sequence ID" value="KAG2322717.1"/>
    <property type="molecule type" value="Genomic_DNA"/>
</dbReference>
<evidence type="ECO:0000256" key="1">
    <source>
        <dbReference type="SAM" id="MobiDB-lite"/>
    </source>
</evidence>
<evidence type="ECO:0000313" key="3">
    <source>
        <dbReference type="Proteomes" id="UP000886595"/>
    </source>
</evidence>
<protein>
    <submittedName>
        <fullName evidence="2">Uncharacterized protein</fullName>
    </submittedName>
</protein>
<dbReference type="Proteomes" id="UP000886595">
    <property type="component" value="Unassembled WGS sequence"/>
</dbReference>